<dbReference type="EMBL" id="RSCE01000004">
    <property type="protein sequence ID" value="RSH83522.1"/>
    <property type="molecule type" value="Genomic_DNA"/>
</dbReference>
<evidence type="ECO:0000313" key="11">
    <source>
        <dbReference type="EMBL" id="RSH83522.1"/>
    </source>
</evidence>
<dbReference type="GeneID" id="39591752"/>
<keyword evidence="4" id="KW-0862">Zinc</keyword>
<evidence type="ECO:0000256" key="2">
    <source>
        <dbReference type="ARBA" id="ARBA00022723"/>
    </source>
</evidence>
<dbReference type="Proteomes" id="UP000279236">
    <property type="component" value="Unassembled WGS sequence"/>
</dbReference>
<dbReference type="Gene3D" id="3.30.160.60">
    <property type="entry name" value="Classic Zinc Finger"/>
    <property type="match status" value="1"/>
</dbReference>
<dbReference type="GO" id="GO:0008270">
    <property type="term" value="F:zinc ion binding"/>
    <property type="evidence" value="ECO:0007669"/>
    <property type="project" value="UniProtKB-KW"/>
</dbReference>
<comment type="subcellular location">
    <subcellularLocation>
        <location evidence="1">Nucleus</location>
    </subcellularLocation>
</comment>
<dbReference type="PROSITE" id="PS00028">
    <property type="entry name" value="ZINC_FINGER_C2H2_1"/>
    <property type="match status" value="2"/>
</dbReference>
<protein>
    <recommendedName>
        <fullName evidence="10">C2H2-type domain-containing protein</fullName>
    </recommendedName>
</protein>
<keyword evidence="2" id="KW-0479">Metal-binding</keyword>
<evidence type="ECO:0000256" key="7">
    <source>
        <dbReference type="ARBA" id="ARBA00023242"/>
    </source>
</evidence>
<dbReference type="Pfam" id="PF00096">
    <property type="entry name" value="zf-C2H2"/>
    <property type="match status" value="1"/>
</dbReference>
<organism evidence="11 12">
    <name type="scientific">Apiotrichum porosum</name>
    <dbReference type="NCBI Taxonomy" id="105984"/>
    <lineage>
        <taxon>Eukaryota</taxon>
        <taxon>Fungi</taxon>
        <taxon>Dikarya</taxon>
        <taxon>Basidiomycota</taxon>
        <taxon>Agaricomycotina</taxon>
        <taxon>Tremellomycetes</taxon>
        <taxon>Trichosporonales</taxon>
        <taxon>Trichosporonaceae</taxon>
        <taxon>Apiotrichum</taxon>
    </lineage>
</organism>
<sequence>MSRGERLQRNCEEYKDRPTEIKKLQSSVDCIKNIMKRDGLIGTERYRRGDKQLPLPVPRVPLPRKMKPVKPMGLLPCPERGCDESFSRVSELNEHVRIHDATLFQCSRCESRFTFQGGLDAHERQHDENPDDARVHQCYLYPDKEGGYKGFKSYAALVGHAQTCPDKGGVKVTDDGTWTRVKGEKSYRITVSKQVTEPPTKPRVREVVANVCHCCDPPKAFTQRPNFTKHVKDKHPGEVTRVGGGGKIGHRLILSDRVTGKIASASGRSDSVEVPTPKDDEKKNTKKKKLYGDKGKE</sequence>
<name>A0A427XXH5_9TREE</name>
<dbReference type="OrthoDB" id="6077919at2759"/>
<dbReference type="AlphaFoldDB" id="A0A427XXH5"/>
<keyword evidence="6" id="KW-0804">Transcription</keyword>
<dbReference type="InterPro" id="IPR036236">
    <property type="entry name" value="Znf_C2H2_sf"/>
</dbReference>
<feature type="region of interest" description="Disordered" evidence="9">
    <location>
        <begin position="260"/>
        <end position="297"/>
    </location>
</feature>
<evidence type="ECO:0000256" key="5">
    <source>
        <dbReference type="ARBA" id="ARBA00023015"/>
    </source>
</evidence>
<keyword evidence="3 8" id="KW-0863">Zinc-finger</keyword>
<evidence type="ECO:0000256" key="9">
    <source>
        <dbReference type="SAM" id="MobiDB-lite"/>
    </source>
</evidence>
<feature type="domain" description="C2H2-type" evidence="10">
    <location>
        <begin position="75"/>
        <end position="99"/>
    </location>
</feature>
<evidence type="ECO:0000256" key="8">
    <source>
        <dbReference type="PROSITE-ProRule" id="PRU00042"/>
    </source>
</evidence>
<dbReference type="RefSeq" id="XP_028477474.1">
    <property type="nucleotide sequence ID" value="XM_028622582.1"/>
</dbReference>
<evidence type="ECO:0000256" key="4">
    <source>
        <dbReference type="ARBA" id="ARBA00022833"/>
    </source>
</evidence>
<dbReference type="SUPFAM" id="SSF57667">
    <property type="entry name" value="beta-beta-alpha zinc fingers"/>
    <property type="match status" value="1"/>
</dbReference>
<dbReference type="InterPro" id="IPR051061">
    <property type="entry name" value="Zinc_finger_trans_reg"/>
</dbReference>
<dbReference type="InterPro" id="IPR013087">
    <property type="entry name" value="Znf_C2H2_type"/>
</dbReference>
<evidence type="ECO:0000259" key="10">
    <source>
        <dbReference type="PROSITE" id="PS50157"/>
    </source>
</evidence>
<evidence type="ECO:0000256" key="3">
    <source>
        <dbReference type="ARBA" id="ARBA00022771"/>
    </source>
</evidence>
<proteinExistence type="predicted"/>
<dbReference type="SMART" id="SM00355">
    <property type="entry name" value="ZnF_C2H2"/>
    <property type="match status" value="3"/>
</dbReference>
<evidence type="ECO:0000313" key="12">
    <source>
        <dbReference type="Proteomes" id="UP000279236"/>
    </source>
</evidence>
<accession>A0A427XXH5</accession>
<gene>
    <name evidence="11" type="ORF">EHS24_007209</name>
</gene>
<feature type="domain" description="C2H2-type" evidence="10">
    <location>
        <begin position="104"/>
        <end position="131"/>
    </location>
</feature>
<dbReference type="GO" id="GO:0006357">
    <property type="term" value="P:regulation of transcription by RNA polymerase II"/>
    <property type="evidence" value="ECO:0007669"/>
    <property type="project" value="TreeGrafter"/>
</dbReference>
<dbReference type="PANTHER" id="PTHR46179:SF13">
    <property type="entry name" value="C2H2-TYPE DOMAIN-CONTAINING PROTEIN"/>
    <property type="match status" value="1"/>
</dbReference>
<evidence type="ECO:0000256" key="1">
    <source>
        <dbReference type="ARBA" id="ARBA00004123"/>
    </source>
</evidence>
<evidence type="ECO:0000256" key="6">
    <source>
        <dbReference type="ARBA" id="ARBA00023163"/>
    </source>
</evidence>
<keyword evidence="5" id="KW-0805">Transcription regulation</keyword>
<dbReference type="PANTHER" id="PTHR46179">
    <property type="entry name" value="ZINC FINGER PROTEIN"/>
    <property type="match status" value="1"/>
</dbReference>
<comment type="caution">
    <text evidence="11">The sequence shown here is derived from an EMBL/GenBank/DDBJ whole genome shotgun (WGS) entry which is preliminary data.</text>
</comment>
<reference evidence="11 12" key="1">
    <citation type="submission" date="2018-11" db="EMBL/GenBank/DDBJ databases">
        <title>Genome sequence of Apiotrichum porosum DSM 27194.</title>
        <authorList>
            <person name="Aliyu H."/>
            <person name="Gorte O."/>
            <person name="Ochsenreither K."/>
        </authorList>
    </citation>
    <scope>NUCLEOTIDE SEQUENCE [LARGE SCALE GENOMIC DNA]</scope>
    <source>
        <strain evidence="11 12">DSM 27194</strain>
    </source>
</reference>
<dbReference type="STRING" id="105984.A0A427XXH5"/>
<keyword evidence="12" id="KW-1185">Reference proteome</keyword>
<dbReference type="PROSITE" id="PS50157">
    <property type="entry name" value="ZINC_FINGER_C2H2_2"/>
    <property type="match status" value="2"/>
</dbReference>
<dbReference type="GO" id="GO:0005634">
    <property type="term" value="C:nucleus"/>
    <property type="evidence" value="ECO:0007669"/>
    <property type="project" value="UniProtKB-SubCell"/>
</dbReference>
<keyword evidence="7" id="KW-0539">Nucleus</keyword>